<dbReference type="AlphaFoldDB" id="A0A6N8EDP0"/>
<dbReference type="OrthoDB" id="9798990at2"/>
<keyword evidence="3" id="KW-1185">Reference proteome</keyword>
<evidence type="ECO:0000313" key="2">
    <source>
        <dbReference type="EMBL" id="MTW20454.1"/>
    </source>
</evidence>
<evidence type="ECO:0000259" key="1">
    <source>
        <dbReference type="Pfam" id="PF01850"/>
    </source>
</evidence>
<reference evidence="2 3" key="1">
    <citation type="submission" date="2019-11" db="EMBL/GenBank/DDBJ databases">
        <title>Whole-genome sequence of the anaerobic purple sulfur bacterium Allochromatium palmeri DSM 15591.</title>
        <authorList>
            <person name="Kyndt J.A."/>
            <person name="Meyer T.E."/>
        </authorList>
    </citation>
    <scope>NUCLEOTIDE SEQUENCE [LARGE SCALE GENOMIC DNA]</scope>
    <source>
        <strain evidence="2 3">DSM 15591</strain>
    </source>
</reference>
<comment type="caution">
    <text evidence="2">The sequence shown here is derived from an EMBL/GenBank/DDBJ whole genome shotgun (WGS) entry which is preliminary data.</text>
</comment>
<dbReference type="RefSeq" id="WP_155449028.1">
    <property type="nucleotide sequence ID" value="NZ_WNKT01000007.1"/>
</dbReference>
<dbReference type="InterPro" id="IPR029060">
    <property type="entry name" value="PIN-like_dom_sf"/>
</dbReference>
<dbReference type="InterPro" id="IPR002716">
    <property type="entry name" value="PIN_dom"/>
</dbReference>
<evidence type="ECO:0000313" key="3">
    <source>
        <dbReference type="Proteomes" id="UP000434044"/>
    </source>
</evidence>
<dbReference type="EMBL" id="WNKT01000007">
    <property type="protein sequence ID" value="MTW20454.1"/>
    <property type="molecule type" value="Genomic_DNA"/>
</dbReference>
<dbReference type="InterPro" id="IPR052919">
    <property type="entry name" value="TA_system_RNase"/>
</dbReference>
<dbReference type="SUPFAM" id="SSF88723">
    <property type="entry name" value="PIN domain-like"/>
    <property type="match status" value="1"/>
</dbReference>
<accession>A0A6N8EDP0</accession>
<organism evidence="2 3">
    <name type="scientific">Allochromatium palmeri</name>
    <dbReference type="NCBI Taxonomy" id="231048"/>
    <lineage>
        <taxon>Bacteria</taxon>
        <taxon>Pseudomonadati</taxon>
        <taxon>Pseudomonadota</taxon>
        <taxon>Gammaproteobacteria</taxon>
        <taxon>Chromatiales</taxon>
        <taxon>Chromatiaceae</taxon>
        <taxon>Allochromatium</taxon>
    </lineage>
</organism>
<gene>
    <name evidence="2" type="ORF">GJ668_05005</name>
</gene>
<protein>
    <recommendedName>
        <fullName evidence="1">PIN domain-containing protein</fullName>
    </recommendedName>
</protein>
<feature type="domain" description="PIN" evidence="1">
    <location>
        <begin position="2"/>
        <end position="63"/>
    </location>
</feature>
<proteinExistence type="predicted"/>
<dbReference type="PANTHER" id="PTHR36173">
    <property type="entry name" value="RIBONUCLEASE VAPC16-RELATED"/>
    <property type="match status" value="1"/>
</dbReference>
<dbReference type="Pfam" id="PF01850">
    <property type="entry name" value="PIN"/>
    <property type="match status" value="1"/>
</dbReference>
<name>A0A6N8EDP0_9GAMM</name>
<dbReference type="Proteomes" id="UP000434044">
    <property type="component" value="Unassembled WGS sequence"/>
</dbReference>
<dbReference type="PANTHER" id="PTHR36173:SF1">
    <property type="entry name" value="RIBONUCLEASE VAPC22"/>
    <property type="match status" value="1"/>
</dbReference>
<sequence length="82" mass="9093">MIVLDTHAWIWWANESLALPPSARQRIDEADAIGIPAICCWEVAMLVSKGRVGLSLDVEVWMDLAIARPKGNAEQFRFGEGV</sequence>